<dbReference type="AlphaFoldDB" id="A0A9P5PUF9"/>
<dbReference type="EMBL" id="JADNRY010000023">
    <property type="protein sequence ID" value="KAF9072614.1"/>
    <property type="molecule type" value="Genomic_DNA"/>
</dbReference>
<keyword evidence="2" id="KW-1185">Reference proteome</keyword>
<sequence length="112" mass="12149">MPGSAQPQPICQITVSNEANFAAEIAVSGENYGVELGKIEAEAKNVVFDLSKPVYVSTGSPFQVRVWISPYANDTTDTWVVYSEGSESEAVYVIGGSADKPTILFERFRPLN</sequence>
<name>A0A9P5PUF9_9AGAR</name>
<proteinExistence type="predicted"/>
<comment type="caution">
    <text evidence="1">The sequence shown here is derived from an EMBL/GenBank/DDBJ whole genome shotgun (WGS) entry which is preliminary data.</text>
</comment>
<evidence type="ECO:0000313" key="2">
    <source>
        <dbReference type="Proteomes" id="UP000772434"/>
    </source>
</evidence>
<organism evidence="1 2">
    <name type="scientific">Rhodocollybia butyracea</name>
    <dbReference type="NCBI Taxonomy" id="206335"/>
    <lineage>
        <taxon>Eukaryota</taxon>
        <taxon>Fungi</taxon>
        <taxon>Dikarya</taxon>
        <taxon>Basidiomycota</taxon>
        <taxon>Agaricomycotina</taxon>
        <taxon>Agaricomycetes</taxon>
        <taxon>Agaricomycetidae</taxon>
        <taxon>Agaricales</taxon>
        <taxon>Marasmiineae</taxon>
        <taxon>Omphalotaceae</taxon>
        <taxon>Rhodocollybia</taxon>
    </lineage>
</organism>
<protein>
    <submittedName>
        <fullName evidence="1">Uncharacterized protein</fullName>
    </submittedName>
</protein>
<accession>A0A9P5PUF9</accession>
<dbReference type="OrthoDB" id="3101409at2759"/>
<reference evidence="1" key="1">
    <citation type="submission" date="2020-11" db="EMBL/GenBank/DDBJ databases">
        <authorList>
            <consortium name="DOE Joint Genome Institute"/>
            <person name="Ahrendt S."/>
            <person name="Riley R."/>
            <person name="Andreopoulos W."/>
            <person name="Labutti K."/>
            <person name="Pangilinan J."/>
            <person name="Ruiz-Duenas F.J."/>
            <person name="Barrasa J.M."/>
            <person name="Sanchez-Garcia M."/>
            <person name="Camarero S."/>
            <person name="Miyauchi S."/>
            <person name="Serrano A."/>
            <person name="Linde D."/>
            <person name="Babiker R."/>
            <person name="Drula E."/>
            <person name="Ayuso-Fernandez I."/>
            <person name="Pacheco R."/>
            <person name="Padilla G."/>
            <person name="Ferreira P."/>
            <person name="Barriuso J."/>
            <person name="Kellner H."/>
            <person name="Castanera R."/>
            <person name="Alfaro M."/>
            <person name="Ramirez L."/>
            <person name="Pisabarro A.G."/>
            <person name="Kuo A."/>
            <person name="Tritt A."/>
            <person name="Lipzen A."/>
            <person name="He G."/>
            <person name="Yan M."/>
            <person name="Ng V."/>
            <person name="Cullen D."/>
            <person name="Martin F."/>
            <person name="Rosso M.-N."/>
            <person name="Henrissat B."/>
            <person name="Hibbett D."/>
            <person name="Martinez A.T."/>
            <person name="Grigoriev I.V."/>
        </authorList>
    </citation>
    <scope>NUCLEOTIDE SEQUENCE</scope>
    <source>
        <strain evidence="1">AH 40177</strain>
    </source>
</reference>
<gene>
    <name evidence="1" type="ORF">BDP27DRAFT_1417961</name>
</gene>
<evidence type="ECO:0000313" key="1">
    <source>
        <dbReference type="EMBL" id="KAF9072614.1"/>
    </source>
</evidence>
<dbReference type="Proteomes" id="UP000772434">
    <property type="component" value="Unassembled WGS sequence"/>
</dbReference>